<dbReference type="EMBL" id="JAUKTR010000002">
    <property type="protein sequence ID" value="MDO1559031.1"/>
    <property type="molecule type" value="Genomic_DNA"/>
</dbReference>
<keyword evidence="1" id="KW-0732">Signal</keyword>
<feature type="chain" id="PRO_5046234353" evidence="1">
    <location>
        <begin position="22"/>
        <end position="158"/>
    </location>
</feature>
<sequence>MTAAVAALVTVGSLAAQPALAQSGGVSGRVSGVAQRMLNDMMWREANRPIGQGHTYFHGEVGSLNDDQTRESRVIGGWGGTVTVAGFCDDVCRDLDLEILDSQGDVVASDVRIDTTPVVTFTSLASETYQLRVRMYDCPAGATCYYAVGAYYASAASK</sequence>
<dbReference type="Proteomes" id="UP001169063">
    <property type="component" value="Unassembled WGS sequence"/>
</dbReference>
<gene>
    <name evidence="2" type="ORF">Q0812_06270</name>
</gene>
<evidence type="ECO:0000313" key="3">
    <source>
        <dbReference type="Proteomes" id="UP001169063"/>
    </source>
</evidence>
<evidence type="ECO:0000313" key="2">
    <source>
        <dbReference type="EMBL" id="MDO1559031.1"/>
    </source>
</evidence>
<dbReference type="Gene3D" id="2.60.120.380">
    <property type="match status" value="1"/>
</dbReference>
<feature type="signal peptide" evidence="1">
    <location>
        <begin position="1"/>
        <end position="21"/>
    </location>
</feature>
<reference evidence="2" key="1">
    <citation type="submission" date="2023-07" db="EMBL/GenBank/DDBJ databases">
        <title>Brevundimonas soil sp. nov., isolated from the soil of chemical plant.</title>
        <authorList>
            <person name="Wu N."/>
        </authorList>
    </citation>
    <scope>NUCLEOTIDE SEQUENCE</scope>
    <source>
        <strain evidence="2">XZ-24</strain>
    </source>
</reference>
<name>A0ABT8SKE1_9CAUL</name>
<accession>A0ABT8SKE1</accession>
<protein>
    <submittedName>
        <fullName evidence="2">Uncharacterized protein</fullName>
    </submittedName>
</protein>
<dbReference type="RefSeq" id="WP_302109459.1">
    <property type="nucleotide sequence ID" value="NZ_JAUKTR010000002.1"/>
</dbReference>
<organism evidence="2 3">
    <name type="scientific">Peiella sedimenti</name>
    <dbReference type="NCBI Taxonomy" id="3061083"/>
    <lineage>
        <taxon>Bacteria</taxon>
        <taxon>Pseudomonadati</taxon>
        <taxon>Pseudomonadota</taxon>
        <taxon>Alphaproteobacteria</taxon>
        <taxon>Caulobacterales</taxon>
        <taxon>Caulobacteraceae</taxon>
        <taxon>Peiella</taxon>
    </lineage>
</organism>
<proteinExistence type="predicted"/>
<comment type="caution">
    <text evidence="2">The sequence shown here is derived from an EMBL/GenBank/DDBJ whole genome shotgun (WGS) entry which is preliminary data.</text>
</comment>
<evidence type="ECO:0000256" key="1">
    <source>
        <dbReference type="SAM" id="SignalP"/>
    </source>
</evidence>
<keyword evidence="3" id="KW-1185">Reference proteome</keyword>